<dbReference type="InterPro" id="IPR001509">
    <property type="entry name" value="Epimerase_deHydtase"/>
</dbReference>
<feature type="domain" description="DUF1731" evidence="3">
    <location>
        <begin position="254"/>
        <end position="300"/>
    </location>
</feature>
<evidence type="ECO:0000313" key="5">
    <source>
        <dbReference type="Proteomes" id="UP000316426"/>
    </source>
</evidence>
<dbReference type="RefSeq" id="WP_145105996.1">
    <property type="nucleotide sequence ID" value="NZ_CP036349.1"/>
</dbReference>
<reference evidence="4 5" key="1">
    <citation type="submission" date="2019-02" db="EMBL/GenBank/DDBJ databases">
        <title>Deep-cultivation of Planctomycetes and their phenomic and genomic characterization uncovers novel biology.</title>
        <authorList>
            <person name="Wiegand S."/>
            <person name="Jogler M."/>
            <person name="Boedeker C."/>
            <person name="Pinto D."/>
            <person name="Vollmers J."/>
            <person name="Rivas-Marin E."/>
            <person name="Kohn T."/>
            <person name="Peeters S.H."/>
            <person name="Heuer A."/>
            <person name="Rast P."/>
            <person name="Oberbeckmann S."/>
            <person name="Bunk B."/>
            <person name="Jeske O."/>
            <person name="Meyerdierks A."/>
            <person name="Storesund J.E."/>
            <person name="Kallscheuer N."/>
            <person name="Luecker S."/>
            <person name="Lage O.M."/>
            <person name="Pohl T."/>
            <person name="Merkel B.J."/>
            <person name="Hornburger P."/>
            <person name="Mueller R.-W."/>
            <person name="Bruemmer F."/>
            <person name="Labrenz M."/>
            <person name="Spormann A.M."/>
            <person name="Op den Camp H."/>
            <person name="Overmann J."/>
            <person name="Amann R."/>
            <person name="Jetten M.S.M."/>
            <person name="Mascher T."/>
            <person name="Medema M.H."/>
            <person name="Devos D.P."/>
            <person name="Kaster A.-K."/>
            <person name="Ovreas L."/>
            <person name="Rohde M."/>
            <person name="Galperin M.Y."/>
            <person name="Jogler C."/>
        </authorList>
    </citation>
    <scope>NUCLEOTIDE SEQUENCE [LARGE SCALE GENOMIC DNA]</scope>
    <source>
        <strain evidence="4 5">Spa11</strain>
    </source>
</reference>
<dbReference type="Pfam" id="PF08338">
    <property type="entry name" value="DUF1731"/>
    <property type="match status" value="1"/>
</dbReference>
<sequence length="302" mass="32089">MSTSRTIAITGASGLVGTALAEAFAADGVRVLRLVRHPVSSSAVDEVYWKPSSGEIDAAKLEGVDLVFNLAGKGIANDRWTPAVKKLIIDSRVNSTRLIAKTVAGLENKPRALVSASAIGFYGDRGDETLDEDSPPGEGFLTETCQWWENAGAPAWEAGVRVAQMRLGMVLSPKGGALAKMLPIFKLGAGGVIGSGEQVMSWIALPDLVRALRFVGDVEAMHGAINATSPEPVTNRQFTKTLGQHLGRPTLLPVPEFALKMAMGEMSELLLDSARVLPKRLSEAGFEFETPGLATALERLLK</sequence>
<dbReference type="NCBIfam" id="TIGR01777">
    <property type="entry name" value="yfcH"/>
    <property type="match status" value="1"/>
</dbReference>
<dbReference type="PANTHER" id="PTHR11092:SF0">
    <property type="entry name" value="EPIMERASE FAMILY PROTEIN SDR39U1"/>
    <property type="match status" value="1"/>
</dbReference>
<dbReference type="InterPro" id="IPR010099">
    <property type="entry name" value="SDR39U1"/>
</dbReference>
<dbReference type="InterPro" id="IPR013549">
    <property type="entry name" value="DUF1731"/>
</dbReference>
<dbReference type="Proteomes" id="UP000316426">
    <property type="component" value="Chromosome"/>
</dbReference>
<organism evidence="4 5">
    <name type="scientific">Botrimarina mediterranea</name>
    <dbReference type="NCBI Taxonomy" id="2528022"/>
    <lineage>
        <taxon>Bacteria</taxon>
        <taxon>Pseudomonadati</taxon>
        <taxon>Planctomycetota</taxon>
        <taxon>Planctomycetia</taxon>
        <taxon>Pirellulales</taxon>
        <taxon>Lacipirellulaceae</taxon>
        <taxon>Botrimarina</taxon>
    </lineage>
</organism>
<dbReference type="InterPro" id="IPR036291">
    <property type="entry name" value="NAD(P)-bd_dom_sf"/>
</dbReference>
<gene>
    <name evidence="4" type="ORF">Spa11_03540</name>
</gene>
<keyword evidence="5" id="KW-1185">Reference proteome</keyword>
<dbReference type="EMBL" id="CP036349">
    <property type="protein sequence ID" value="QDV72182.1"/>
    <property type="molecule type" value="Genomic_DNA"/>
</dbReference>
<comment type="similarity">
    <text evidence="1">Belongs to the NAD(P)-dependent epimerase/dehydratase family. SDR39U1 subfamily.</text>
</comment>
<proteinExistence type="inferred from homology"/>
<dbReference type="Pfam" id="PF01370">
    <property type="entry name" value="Epimerase"/>
    <property type="match status" value="1"/>
</dbReference>
<dbReference type="AlphaFoldDB" id="A0A518K308"/>
<protein>
    <submittedName>
        <fullName evidence="4">Epimerase family protein</fullName>
    </submittedName>
</protein>
<dbReference type="SUPFAM" id="SSF51735">
    <property type="entry name" value="NAD(P)-binding Rossmann-fold domains"/>
    <property type="match status" value="1"/>
</dbReference>
<evidence type="ECO:0000313" key="4">
    <source>
        <dbReference type="EMBL" id="QDV72182.1"/>
    </source>
</evidence>
<dbReference type="Gene3D" id="3.40.50.720">
    <property type="entry name" value="NAD(P)-binding Rossmann-like Domain"/>
    <property type="match status" value="1"/>
</dbReference>
<dbReference type="CDD" id="cd05242">
    <property type="entry name" value="SDR_a8"/>
    <property type="match status" value="1"/>
</dbReference>
<name>A0A518K308_9BACT</name>
<evidence type="ECO:0000259" key="3">
    <source>
        <dbReference type="Pfam" id="PF08338"/>
    </source>
</evidence>
<dbReference type="PANTHER" id="PTHR11092">
    <property type="entry name" value="SUGAR NUCLEOTIDE EPIMERASE RELATED"/>
    <property type="match status" value="1"/>
</dbReference>
<dbReference type="KEGG" id="bmei:Spa11_03540"/>
<accession>A0A518K308</accession>
<evidence type="ECO:0000256" key="1">
    <source>
        <dbReference type="ARBA" id="ARBA00009353"/>
    </source>
</evidence>
<feature type="domain" description="NAD-dependent epimerase/dehydratase" evidence="2">
    <location>
        <begin position="7"/>
        <end position="215"/>
    </location>
</feature>
<evidence type="ECO:0000259" key="2">
    <source>
        <dbReference type="Pfam" id="PF01370"/>
    </source>
</evidence>